<dbReference type="InterPro" id="IPR041916">
    <property type="entry name" value="Anti_sigma_zinc_sf"/>
</dbReference>
<keyword evidence="1" id="KW-0805">Transcription regulation</keyword>
<dbReference type="AlphaFoldDB" id="A0A2P4UKR2"/>
<evidence type="ECO:0000313" key="5">
    <source>
        <dbReference type="Proteomes" id="UP000242367"/>
    </source>
</evidence>
<feature type="transmembrane region" description="Helical" evidence="3">
    <location>
        <begin position="85"/>
        <end position="105"/>
    </location>
</feature>
<keyword evidence="3" id="KW-0472">Membrane</keyword>
<accession>A0A2P4UKR2</accession>
<sequence length="368" mass="37591" precursor="true">MTDASTHLSFDDLVAVAGRPDSPQRPHLEECADCRAELERWRTVARGVRDAAPPEPPRAEVLRGVLAAVDGAGAPRPAARRTRRAVLLSAAAAAVVAGAATYGLWPGDDSTGSPQATGTFSAQQVASMGLLTTDCKDLKVAAGTLRSVHGTHLVVETEKGKTVEVDASASPKVTRQVAGRVSDLAAGTTVIVRGKGDQAGKSVTANTVVVGSAAMKLPKLPKLPGGMKLDMTSMMASRGTVLGTVSGADADGFTVTGSDGTRVRVATPASTKMIKQQRARLDQLETGKYTVVVGTLHKDGTLRATTVQQDALTNGAKPSLPNGFTMPEGFASGGPKSLPAMPGGKDLFSGLGCDSDAIANSAVNGTAL</sequence>
<dbReference type="Gene3D" id="1.10.10.1320">
    <property type="entry name" value="Anti-sigma factor, zinc-finger domain"/>
    <property type="match status" value="1"/>
</dbReference>
<protein>
    <recommendedName>
        <fullName evidence="6">DUF5666 domain-containing protein</fullName>
    </recommendedName>
</protein>
<evidence type="ECO:0000256" key="2">
    <source>
        <dbReference type="ARBA" id="ARBA00023163"/>
    </source>
</evidence>
<evidence type="ECO:0000256" key="1">
    <source>
        <dbReference type="ARBA" id="ARBA00023015"/>
    </source>
</evidence>
<evidence type="ECO:0000313" key="4">
    <source>
        <dbReference type="EMBL" id="POM25641.1"/>
    </source>
</evidence>
<keyword evidence="2" id="KW-0804">Transcription</keyword>
<organism evidence="4 5">
    <name type="scientific">Actinomadura rubteroloni</name>
    <dbReference type="NCBI Taxonomy" id="1926885"/>
    <lineage>
        <taxon>Bacteria</taxon>
        <taxon>Bacillati</taxon>
        <taxon>Actinomycetota</taxon>
        <taxon>Actinomycetes</taxon>
        <taxon>Streptosporangiales</taxon>
        <taxon>Thermomonosporaceae</taxon>
        <taxon>Actinomadura</taxon>
    </lineage>
</organism>
<comment type="caution">
    <text evidence="4">The sequence shown here is derived from an EMBL/GenBank/DDBJ whole genome shotgun (WGS) entry which is preliminary data.</text>
</comment>
<dbReference type="Proteomes" id="UP000242367">
    <property type="component" value="Unassembled WGS sequence"/>
</dbReference>
<name>A0A2P4UKR2_9ACTN</name>
<evidence type="ECO:0008006" key="6">
    <source>
        <dbReference type="Google" id="ProtNLM"/>
    </source>
</evidence>
<reference evidence="4 5" key="1">
    <citation type="journal article" date="2017" name="Chemistry">
        <title>Isolation, Biosynthesis and Chemical Modifications of Rubterolones A-F: Rare Tropolone Alkaloids from Actinomadura sp. 5-2.</title>
        <authorList>
            <person name="Guo H."/>
            <person name="Benndorf R."/>
            <person name="Leichnitz D."/>
            <person name="Klassen J.L."/>
            <person name="Vollmers J."/>
            <person name="Gorls H."/>
            <person name="Steinacker M."/>
            <person name="Weigel C."/>
            <person name="Dahse H.M."/>
            <person name="Kaster A.K."/>
            <person name="de Beer Z.W."/>
            <person name="Poulsen M."/>
            <person name="Beemelmanns C."/>
        </authorList>
    </citation>
    <scope>NUCLEOTIDE SEQUENCE [LARGE SCALE GENOMIC DNA]</scope>
    <source>
        <strain evidence="4 5">5-2</strain>
    </source>
</reference>
<dbReference type="EMBL" id="MTBP01000001">
    <property type="protein sequence ID" value="POM25641.1"/>
    <property type="molecule type" value="Genomic_DNA"/>
</dbReference>
<dbReference type="RefSeq" id="WP_103560718.1">
    <property type="nucleotide sequence ID" value="NZ_MTBP01000001.1"/>
</dbReference>
<gene>
    <name evidence="4" type="ORF">BTM25_00230</name>
</gene>
<evidence type="ECO:0000256" key="3">
    <source>
        <dbReference type="SAM" id="Phobius"/>
    </source>
</evidence>
<keyword evidence="3" id="KW-1133">Transmembrane helix</keyword>
<keyword evidence="3" id="KW-0812">Transmembrane</keyword>
<keyword evidence="5" id="KW-1185">Reference proteome</keyword>
<proteinExistence type="predicted"/>